<organism evidence="2 3">
    <name type="scientific">Pacificispira spongiicola</name>
    <dbReference type="NCBI Taxonomy" id="2729598"/>
    <lineage>
        <taxon>Bacteria</taxon>
        <taxon>Pseudomonadati</taxon>
        <taxon>Pseudomonadota</taxon>
        <taxon>Alphaproteobacteria</taxon>
        <taxon>Rhodospirillales</taxon>
        <taxon>Rhodospirillaceae</taxon>
        <taxon>Pacificispira</taxon>
    </lineage>
</organism>
<comment type="caution">
    <text evidence="2">The sequence shown here is derived from an EMBL/GenBank/DDBJ whole genome shotgun (WGS) entry which is preliminary data.</text>
</comment>
<protein>
    <submittedName>
        <fullName evidence="2">SDR family oxidoreductase</fullName>
    </submittedName>
</protein>
<dbReference type="AlphaFoldDB" id="A0A7Y0E0A5"/>
<dbReference type="Gene3D" id="3.40.50.720">
    <property type="entry name" value="NAD(P)-binding Rossmann-like Domain"/>
    <property type="match status" value="1"/>
</dbReference>
<keyword evidence="3" id="KW-1185">Reference proteome</keyword>
<reference evidence="2 3" key="1">
    <citation type="submission" date="2020-04" db="EMBL/GenBank/DDBJ databases">
        <title>Rhodospirillaceae bacterium KN72 isolated from deep sea.</title>
        <authorList>
            <person name="Zhang D.-C."/>
        </authorList>
    </citation>
    <scope>NUCLEOTIDE SEQUENCE [LARGE SCALE GENOMIC DNA]</scope>
    <source>
        <strain evidence="2 3">KN72</strain>
    </source>
</reference>
<dbReference type="RefSeq" id="WP_169625253.1">
    <property type="nucleotide sequence ID" value="NZ_JABBNT010000003.1"/>
</dbReference>
<keyword evidence="1" id="KW-0520">NAD</keyword>
<dbReference type="SUPFAM" id="SSF51735">
    <property type="entry name" value="NAD(P)-binding Rossmann-fold domains"/>
    <property type="match status" value="1"/>
</dbReference>
<accession>A0A7Y0E0A5</accession>
<evidence type="ECO:0000313" key="2">
    <source>
        <dbReference type="EMBL" id="NMM44864.1"/>
    </source>
</evidence>
<dbReference type="PANTHER" id="PTHR43574">
    <property type="entry name" value="EPIMERASE-RELATED"/>
    <property type="match status" value="1"/>
</dbReference>
<proteinExistence type="predicted"/>
<name>A0A7Y0E0A5_9PROT</name>
<sequence>MAFTAPHVPHIFVFGLGYSAHALARHLRQSGTLISATCRTREKQRRLRDAGIDAHIFDRSNALDTDGRRALEQATHLLSSVPPDEDGDPVIDLHGGDIRNAAPFDWIGYLSTTGVYGNRDGATVDETADLTPSGSRGRRRLLAEQAWFSLGEAGPVQTFRLAGIYGPGRNALETVRSGRAKRVVKPGQVFSRIHVDDIRQILLASMAKPENGAAYNCCDDDPAPPQEVIAYACELMGVEPPPEIPFEEAELSPMARSFYADNKRVSNDRIKRELGVDLLWPSYRSALKTLHDLSDRAS</sequence>
<evidence type="ECO:0000313" key="3">
    <source>
        <dbReference type="Proteomes" id="UP000539372"/>
    </source>
</evidence>
<dbReference type="Proteomes" id="UP000539372">
    <property type="component" value="Unassembled WGS sequence"/>
</dbReference>
<dbReference type="CDD" id="cd05266">
    <property type="entry name" value="SDR_a4"/>
    <property type="match status" value="1"/>
</dbReference>
<gene>
    <name evidence="2" type="ORF">HH303_10280</name>
</gene>
<dbReference type="EMBL" id="JABBNT010000003">
    <property type="protein sequence ID" value="NMM44864.1"/>
    <property type="molecule type" value="Genomic_DNA"/>
</dbReference>
<dbReference type="InterPro" id="IPR036291">
    <property type="entry name" value="NAD(P)-bd_dom_sf"/>
</dbReference>
<evidence type="ECO:0000256" key="1">
    <source>
        <dbReference type="ARBA" id="ARBA00023027"/>
    </source>
</evidence>